<evidence type="ECO:0000256" key="1">
    <source>
        <dbReference type="PROSITE-ProRule" id="PRU00175"/>
    </source>
</evidence>
<keyword evidence="1" id="KW-0479">Metal-binding</keyword>
<evidence type="ECO:0000259" key="2">
    <source>
        <dbReference type="PROSITE" id="PS50089"/>
    </source>
</evidence>
<keyword evidence="5" id="KW-1185">Reference proteome</keyword>
<gene>
    <name evidence="3" type="ORF">PSON_ATCC_30995.1.T0030345</name>
    <name evidence="4" type="ORF">PSON_ATCC_30995.1.T0030346</name>
</gene>
<dbReference type="EMBL" id="CAJJDN010000003">
    <property type="protein sequence ID" value="CAD8048624.1"/>
    <property type="molecule type" value="Genomic_DNA"/>
</dbReference>
<evidence type="ECO:0000313" key="4">
    <source>
        <dbReference type="EMBL" id="CAD8048624.1"/>
    </source>
</evidence>
<dbReference type="OrthoDB" id="316226at2759"/>
<protein>
    <recommendedName>
        <fullName evidence="2">RING-type domain-containing protein</fullName>
    </recommendedName>
</protein>
<accession>A0A8S1K0D9</accession>
<dbReference type="SMART" id="SM00184">
    <property type="entry name" value="RING"/>
    <property type="match status" value="1"/>
</dbReference>
<dbReference type="EMBL" id="CAJJDN010000003">
    <property type="protein sequence ID" value="CAD8048621.1"/>
    <property type="molecule type" value="Genomic_DNA"/>
</dbReference>
<name>A0A8S1K0D9_9CILI</name>
<comment type="caution">
    <text evidence="3">The sequence shown here is derived from an EMBL/GenBank/DDBJ whole genome shotgun (WGS) entry which is preliminary data.</text>
</comment>
<evidence type="ECO:0000313" key="3">
    <source>
        <dbReference type="EMBL" id="CAD8048621.1"/>
    </source>
</evidence>
<organism evidence="3 5">
    <name type="scientific">Paramecium sonneborni</name>
    <dbReference type="NCBI Taxonomy" id="65129"/>
    <lineage>
        <taxon>Eukaryota</taxon>
        <taxon>Sar</taxon>
        <taxon>Alveolata</taxon>
        <taxon>Ciliophora</taxon>
        <taxon>Intramacronucleata</taxon>
        <taxon>Oligohymenophorea</taxon>
        <taxon>Peniculida</taxon>
        <taxon>Parameciidae</taxon>
        <taxon>Paramecium</taxon>
    </lineage>
</organism>
<dbReference type="Proteomes" id="UP000692954">
    <property type="component" value="Unassembled WGS sequence"/>
</dbReference>
<reference evidence="3" key="1">
    <citation type="submission" date="2021-01" db="EMBL/GenBank/DDBJ databases">
        <authorList>
            <consortium name="Genoscope - CEA"/>
            <person name="William W."/>
        </authorList>
    </citation>
    <scope>NUCLEOTIDE SEQUENCE</scope>
</reference>
<dbReference type="GO" id="GO:0008270">
    <property type="term" value="F:zinc ion binding"/>
    <property type="evidence" value="ECO:0007669"/>
    <property type="project" value="UniProtKB-KW"/>
</dbReference>
<keyword evidence="1" id="KW-0863">Zinc-finger</keyword>
<proteinExistence type="predicted"/>
<sequence length="198" mass="24243">MDFVKEFCEICCNDQNSLVEMNCKHKICQECFKIAVLPKEICPYCKQIVNQIQFENKIQDISQFEKLIEEKQDFFEQAYFELVNDQFFDEDIRILINNQNRGNQYMMRNILQTQFNLKWFIFDQISEQIKNLKFRNSLEMFQEINNLNICLNLIQLNNWDQVQLKDYKDIYNRQNMQENNKFIIQNKVSKNKKRKQKE</sequence>
<feature type="domain" description="RING-type" evidence="2">
    <location>
        <begin position="8"/>
        <end position="46"/>
    </location>
</feature>
<dbReference type="PROSITE" id="PS50089">
    <property type="entry name" value="ZF_RING_2"/>
    <property type="match status" value="1"/>
</dbReference>
<dbReference type="AlphaFoldDB" id="A0A8S1K0D9"/>
<keyword evidence="1" id="KW-0862">Zinc</keyword>
<dbReference type="InterPro" id="IPR001841">
    <property type="entry name" value="Znf_RING"/>
</dbReference>
<evidence type="ECO:0000313" key="5">
    <source>
        <dbReference type="Proteomes" id="UP000692954"/>
    </source>
</evidence>